<feature type="compositionally biased region" description="Polar residues" evidence="4">
    <location>
        <begin position="156"/>
        <end position="169"/>
    </location>
</feature>
<sequence length="1581" mass="171033">MSPPPTRRASRSRYSSPAVAGGRATAGSRNGNGRSIGDRGQGKDKDKDKDKGDNNATSAAASVAPTRSSSTERSRRFMESWIEPERAKMPSFQEDGLLRQGVLETMEPLGTRPKPAMIKKLVSIGRDASPTPSARGGRLGGRKIVLKRKKKESTEDNGTPGSAIATSDLPSRTQSPTPSTAAATPQLGASPSSTPGPTTLLDSAPVEESVTVQHITSSVPVRKLKLLNVPTLEPFSDPMSDQTETTGERHDRLPGSTPEPRVISQSRLNSRNSPASNQQPPFLNHHLPATNSYSSPPNPFLPDAIRPSIEKLPLIANLHTSPRSPHSIPSTYDSDDSFKRESSLVSVSQLSLPPKHTVGVASTEQMPLDSTFLSASQKDEQRQQPSGPQYSEADLTRIIEQRFIIKSAIEHGVAEAIRHHQYVDAYALRLAYDHNQHDARFLLQTEAVAKQLITKEAAGEWALKIQPYKAEGARGHTALEYFVPEAKTDKSIIETHKPQRAPYAHLVSIDLSEVRNPKRKRAQLLVAMASEIQVDNRDDQKQVTVQQQQQQQQQPGSNYYSSRTEAEPEEAEPEEAEPDEAEAEAERVATPPRKRQKIQHDSSATRKAAASTTCTMDTHGTAAVVSPLKRRNHAGSDASDASSVLSSVPSDIWEDSDAEELEEAAEAAQSSKDGNALQAALQQSAQNKGAKSSVQMQHGRNNQHNVDSPVGAGSPADARAEVGGGTSPATVPAGPAGPAVPAPPAAASALAAQTRPINDDGPRRLPARRARGTVNPEGYYPRDPFSNSHSSHSTPPPPLTATSSSHPPATTTTGDTTSDSPLDLMSIDQKVSRTSFISETAASSSHFRLVTKKSKRGMPDFTPQYRLDDDDSGDRLRADARARTHALTTGVRTKSFVRGEEVSALSPPERPASPASSALSSVPDVDVSDVLEGKFETDIDAVFTAQKGRPSHASARSTRAVKRSFDEIEDDATPFSQDFGVEAGPGTGTGSRAATPRPAKRQKGTRRVKQSPMKNKFGPSLGAAALAQGGKRASPGVNGAPNNQEENDDFCSFCGGNGNLVCCDGCNKAFHYMDHTPVVDPNEDAAWFCWDCMVKRDPSLVGEHKGPFGSLMTNLDKKHAKVFALPKKIRDYFEGVRTGVDGEYEEFVSPVKGKKKEKNDEKEFDYYQIADKDDNPVLCHACARPSEDKRTIIPCSICGLWWHADCLDPPKAHPPNHRNFVCPCHVDQLLLQVPSQLGPAHKFRKVKGSSDIPYAYRRGNVNNGYIEIEDDQDDDAFSSAGPIGLIDPSSWGRLYRLQATGVRDDFISKLGGGNRPRKTAPRPKQSVHANVTPQSREAHQAEIPSFDYAEDAEERYEAALSIMSFSRAPCHGHDTSPATTIPLAAPEEMKADSALSISNTQVETASISELSDLEKKLKQMQDLIKAERAKRRGDDMVKAGLTNRPKKSRYSTRSKEASESTSSQQSKPATVESQPCKVAEDDQPQQDDVRTAITLGSPTIIAAPLDHVEDASFARDRSPIRDTLPVANGISTDQGHESPETDTKASITVQESPDEIDFITASVVGEIIDHAVDAANANQHR</sequence>
<dbReference type="Gene3D" id="2.30.30.1150">
    <property type="match status" value="1"/>
</dbReference>
<feature type="region of interest" description="Disordered" evidence="4">
    <location>
        <begin position="123"/>
        <end position="305"/>
    </location>
</feature>
<feature type="compositionally biased region" description="Basic and acidic residues" evidence="4">
    <location>
        <begin position="70"/>
        <end position="88"/>
    </location>
</feature>
<dbReference type="InterPro" id="IPR011011">
    <property type="entry name" value="Znf_FYVE_PHD"/>
</dbReference>
<dbReference type="GO" id="GO:0006357">
    <property type="term" value="P:regulation of transcription by RNA polymerase II"/>
    <property type="evidence" value="ECO:0007669"/>
    <property type="project" value="TreeGrafter"/>
</dbReference>
<protein>
    <recommendedName>
        <fullName evidence="5">Zinc finger PHD-type domain-containing protein</fullName>
    </recommendedName>
</protein>
<reference evidence="6 7" key="1">
    <citation type="journal article" date="2018" name="Mycol. Prog.">
        <title>Coniella lustricola, a new species from submerged detritus.</title>
        <authorList>
            <person name="Raudabaugh D.B."/>
            <person name="Iturriaga T."/>
            <person name="Carver A."/>
            <person name="Mondo S."/>
            <person name="Pangilinan J."/>
            <person name="Lipzen A."/>
            <person name="He G."/>
            <person name="Amirebrahimi M."/>
            <person name="Grigoriev I.V."/>
            <person name="Miller A.N."/>
        </authorList>
    </citation>
    <scope>NUCLEOTIDE SEQUENCE [LARGE SCALE GENOMIC DNA]</scope>
    <source>
        <strain evidence="6 7">B22-T-1</strain>
    </source>
</reference>
<gene>
    <name evidence="6" type="ORF">BD289DRAFT_166311</name>
</gene>
<feature type="region of interest" description="Disordered" evidence="4">
    <location>
        <begin position="318"/>
        <end position="337"/>
    </location>
</feature>
<evidence type="ECO:0000256" key="1">
    <source>
        <dbReference type="ARBA" id="ARBA00022723"/>
    </source>
</evidence>
<feature type="compositionally biased region" description="Acidic residues" evidence="4">
    <location>
        <begin position="652"/>
        <end position="665"/>
    </location>
</feature>
<keyword evidence="2" id="KW-0863">Zinc-finger</keyword>
<dbReference type="Gene3D" id="3.30.40.10">
    <property type="entry name" value="Zinc/RING finger domain, C3HC4 (zinc finger)"/>
    <property type="match status" value="1"/>
</dbReference>
<dbReference type="InterPro" id="IPR052819">
    <property type="entry name" value="Chromatin_regulatory_protein"/>
</dbReference>
<dbReference type="SUPFAM" id="SSF57903">
    <property type="entry name" value="FYVE/PHD zinc finger"/>
    <property type="match status" value="2"/>
</dbReference>
<keyword evidence="3" id="KW-0862">Zinc</keyword>
<dbReference type="PANTHER" id="PTHR47636">
    <property type="entry name" value="TRANSCRIPTIONAL REGULATORY PROTEIN RCO1"/>
    <property type="match status" value="1"/>
</dbReference>
<feature type="domain" description="Zinc finger PHD-type" evidence="5">
    <location>
        <begin position="1178"/>
        <end position="1226"/>
    </location>
</feature>
<feature type="compositionally biased region" description="Basic and acidic residues" evidence="4">
    <location>
        <begin position="1427"/>
        <end position="1437"/>
    </location>
</feature>
<dbReference type="EMBL" id="KZ678403">
    <property type="protein sequence ID" value="PSR93908.1"/>
    <property type="molecule type" value="Genomic_DNA"/>
</dbReference>
<dbReference type="OrthoDB" id="5876363at2759"/>
<feature type="region of interest" description="Disordered" evidence="4">
    <location>
        <begin position="975"/>
        <end position="1021"/>
    </location>
</feature>
<organism evidence="6 7">
    <name type="scientific">Coniella lustricola</name>
    <dbReference type="NCBI Taxonomy" id="2025994"/>
    <lineage>
        <taxon>Eukaryota</taxon>
        <taxon>Fungi</taxon>
        <taxon>Dikarya</taxon>
        <taxon>Ascomycota</taxon>
        <taxon>Pezizomycotina</taxon>
        <taxon>Sordariomycetes</taxon>
        <taxon>Sordariomycetidae</taxon>
        <taxon>Diaporthales</taxon>
        <taxon>Schizoparmaceae</taxon>
        <taxon>Coniella</taxon>
    </lineage>
</organism>
<evidence type="ECO:0000256" key="4">
    <source>
        <dbReference type="SAM" id="MobiDB-lite"/>
    </source>
</evidence>
<feature type="compositionally biased region" description="Polar residues" evidence="4">
    <location>
        <begin position="687"/>
        <end position="706"/>
    </location>
</feature>
<dbReference type="InterPro" id="IPR001965">
    <property type="entry name" value="Znf_PHD"/>
</dbReference>
<evidence type="ECO:0000313" key="7">
    <source>
        <dbReference type="Proteomes" id="UP000241462"/>
    </source>
</evidence>
<proteinExistence type="predicted"/>
<feature type="compositionally biased region" description="Low complexity" evidence="4">
    <location>
        <begin position="542"/>
        <end position="554"/>
    </location>
</feature>
<dbReference type="InParanoid" id="A0A2T3AE51"/>
<feature type="compositionally biased region" description="Polar residues" evidence="4">
    <location>
        <begin position="318"/>
        <end position="332"/>
    </location>
</feature>
<feature type="region of interest" description="Disordered" evidence="4">
    <location>
        <begin position="1427"/>
        <end position="1486"/>
    </location>
</feature>
<feature type="region of interest" description="Disordered" evidence="4">
    <location>
        <begin position="1"/>
        <end position="94"/>
    </location>
</feature>
<feature type="compositionally biased region" description="Basic residues" evidence="4">
    <location>
        <begin position="998"/>
        <end position="1009"/>
    </location>
</feature>
<feature type="domain" description="Zinc finger PHD-type" evidence="5">
    <location>
        <begin position="1050"/>
        <end position="1093"/>
    </location>
</feature>
<feature type="region of interest" description="Disordered" evidence="4">
    <location>
        <begin position="1306"/>
        <end position="1341"/>
    </location>
</feature>
<name>A0A2T3AE51_9PEZI</name>
<feature type="compositionally biased region" description="Acidic residues" evidence="4">
    <location>
        <begin position="567"/>
        <end position="583"/>
    </location>
</feature>
<feature type="compositionally biased region" description="Polar residues" evidence="4">
    <location>
        <begin position="1459"/>
        <end position="1473"/>
    </location>
</feature>
<evidence type="ECO:0000313" key="6">
    <source>
        <dbReference type="EMBL" id="PSR93908.1"/>
    </source>
</evidence>
<dbReference type="GO" id="GO:0008270">
    <property type="term" value="F:zinc ion binding"/>
    <property type="evidence" value="ECO:0007669"/>
    <property type="project" value="UniProtKB-KW"/>
</dbReference>
<feature type="region of interest" description="Disordered" evidence="4">
    <location>
        <begin position="537"/>
        <end position="823"/>
    </location>
</feature>
<dbReference type="InterPro" id="IPR013083">
    <property type="entry name" value="Znf_RING/FYVE/PHD"/>
</dbReference>
<accession>A0A2T3AE51</accession>
<evidence type="ECO:0000259" key="5">
    <source>
        <dbReference type="SMART" id="SM00249"/>
    </source>
</evidence>
<feature type="compositionally biased region" description="Polar residues" evidence="4">
    <location>
        <begin position="210"/>
        <end position="219"/>
    </location>
</feature>
<feature type="compositionally biased region" description="Low complexity" evidence="4">
    <location>
        <begin position="676"/>
        <end position="686"/>
    </location>
</feature>
<evidence type="ECO:0000256" key="3">
    <source>
        <dbReference type="ARBA" id="ARBA00022833"/>
    </source>
</evidence>
<feature type="compositionally biased region" description="Basic and acidic residues" evidence="4">
    <location>
        <begin position="36"/>
        <end position="53"/>
    </location>
</feature>
<dbReference type="SMART" id="SM00249">
    <property type="entry name" value="PHD"/>
    <property type="match status" value="2"/>
</dbReference>
<feature type="compositionally biased region" description="Low complexity" evidence="4">
    <location>
        <begin position="903"/>
        <end position="921"/>
    </location>
</feature>
<feature type="region of interest" description="Disordered" evidence="4">
    <location>
        <begin position="898"/>
        <end position="921"/>
    </location>
</feature>
<keyword evidence="7" id="KW-1185">Reference proteome</keyword>
<keyword evidence="1" id="KW-0479">Metal-binding</keyword>
<feature type="compositionally biased region" description="Low complexity" evidence="4">
    <location>
        <begin position="800"/>
        <end position="820"/>
    </location>
</feature>
<feature type="compositionally biased region" description="Low complexity" evidence="4">
    <location>
        <begin position="605"/>
        <end position="615"/>
    </location>
</feature>
<dbReference type="Proteomes" id="UP000241462">
    <property type="component" value="Unassembled WGS sequence"/>
</dbReference>
<evidence type="ECO:0000256" key="2">
    <source>
        <dbReference type="ARBA" id="ARBA00022771"/>
    </source>
</evidence>
<dbReference type="GO" id="GO:0032221">
    <property type="term" value="C:Rpd3S complex"/>
    <property type="evidence" value="ECO:0007669"/>
    <property type="project" value="TreeGrafter"/>
</dbReference>
<feature type="compositionally biased region" description="Polar residues" evidence="4">
    <location>
        <begin position="263"/>
        <end position="281"/>
    </location>
</feature>
<feature type="compositionally biased region" description="Basic residues" evidence="4">
    <location>
        <begin position="140"/>
        <end position="151"/>
    </location>
</feature>
<feature type="compositionally biased region" description="Low complexity" evidence="4">
    <location>
        <begin position="636"/>
        <end position="651"/>
    </location>
</feature>
<feature type="compositionally biased region" description="Low complexity" evidence="4">
    <location>
        <begin position="170"/>
        <end position="186"/>
    </location>
</feature>
<dbReference type="PANTHER" id="PTHR47636:SF1">
    <property type="entry name" value="TRANSCRIPTIONAL REGULATORY PROTEIN RCO1"/>
    <property type="match status" value="1"/>
</dbReference>
<feature type="compositionally biased region" description="Polar residues" evidence="4">
    <location>
        <begin position="187"/>
        <end position="201"/>
    </location>
</feature>
<feature type="compositionally biased region" description="Low complexity" evidence="4">
    <location>
        <begin position="727"/>
        <end position="737"/>
    </location>
</feature>
<dbReference type="CDD" id="cd15534">
    <property type="entry name" value="PHD2_PHF12_Rco1"/>
    <property type="match status" value="1"/>
</dbReference>
<dbReference type="STRING" id="2025994.A0A2T3AE51"/>